<dbReference type="PANTHER" id="PTHR47843:SF2">
    <property type="entry name" value="BTB DOMAIN-CONTAINING PROTEIN"/>
    <property type="match status" value="1"/>
</dbReference>
<sequence length="242" mass="27764">MSVRSSLTGPFAEITVGTGDAAVVFNLPKVLLCNSSTYFKAALNNGFSETATQSISLDDESPEVFRTYAAWLFEHEICQNVEELACFESHMFQVYLFADKRGIIGLTNDVVTKLCCFWSINNINKDITTEYLPQLSSSCTLYQMTLDSMILESREVDNDNTRNDDFWQTFVDLPQYILVELLKKGNMFPASFQGYYCCFHSVCHYHVHEDDDEEKACVKKVEAGRNVDECHEDNLKQIEWKW</sequence>
<feature type="domain" description="BTB" evidence="1">
    <location>
        <begin position="12"/>
        <end position="77"/>
    </location>
</feature>
<dbReference type="InterPro" id="IPR011333">
    <property type="entry name" value="SKP1/BTB/POZ_sf"/>
</dbReference>
<dbReference type="Gene3D" id="3.30.710.10">
    <property type="entry name" value="Potassium Channel Kv1.1, Chain A"/>
    <property type="match status" value="1"/>
</dbReference>
<dbReference type="Pfam" id="PF00651">
    <property type="entry name" value="BTB"/>
    <property type="match status" value="1"/>
</dbReference>
<dbReference type="SUPFAM" id="SSF54695">
    <property type="entry name" value="POZ domain"/>
    <property type="match status" value="1"/>
</dbReference>
<dbReference type="EMBL" id="QZAS01000009">
    <property type="protein sequence ID" value="THX13827.1"/>
    <property type="molecule type" value="Genomic_DNA"/>
</dbReference>
<evidence type="ECO:0000259" key="1">
    <source>
        <dbReference type="PROSITE" id="PS50097"/>
    </source>
</evidence>
<dbReference type="PROSITE" id="PS50097">
    <property type="entry name" value="BTB"/>
    <property type="match status" value="1"/>
</dbReference>
<dbReference type="InterPro" id="IPR000210">
    <property type="entry name" value="BTB/POZ_dom"/>
</dbReference>
<dbReference type="CDD" id="cd18186">
    <property type="entry name" value="BTB_POZ_ZBTB_KLHL-like"/>
    <property type="match status" value="1"/>
</dbReference>
<comment type="caution">
    <text evidence="2">The sequence shown here is derived from an EMBL/GenBank/DDBJ whole genome shotgun (WGS) entry which is preliminary data.</text>
</comment>
<accession>A0A4S9D3B3</accession>
<gene>
    <name evidence="2" type="ORF">D6D13_03413</name>
</gene>
<reference evidence="2" key="1">
    <citation type="submission" date="2018-10" db="EMBL/GenBank/DDBJ databases">
        <title>Fifty Aureobasidium pullulans genomes reveal a recombining polyextremotolerant generalist.</title>
        <authorList>
            <person name="Gostincar C."/>
            <person name="Turk M."/>
            <person name="Zajc J."/>
            <person name="Gunde-Cimerman N."/>
        </authorList>
    </citation>
    <scope>NUCLEOTIDE SEQUENCE [LARGE SCALE GENOMIC DNA]</scope>
    <source>
        <strain evidence="2">EXF-10085</strain>
    </source>
</reference>
<dbReference type="PANTHER" id="PTHR47843">
    <property type="entry name" value="BTB DOMAIN-CONTAINING PROTEIN-RELATED"/>
    <property type="match status" value="1"/>
</dbReference>
<organism evidence="2">
    <name type="scientific">Aureobasidium pullulans</name>
    <name type="common">Black yeast</name>
    <name type="synonym">Pullularia pullulans</name>
    <dbReference type="NCBI Taxonomy" id="5580"/>
    <lineage>
        <taxon>Eukaryota</taxon>
        <taxon>Fungi</taxon>
        <taxon>Dikarya</taxon>
        <taxon>Ascomycota</taxon>
        <taxon>Pezizomycotina</taxon>
        <taxon>Dothideomycetes</taxon>
        <taxon>Dothideomycetidae</taxon>
        <taxon>Dothideales</taxon>
        <taxon>Saccotheciaceae</taxon>
        <taxon>Aureobasidium</taxon>
    </lineage>
</organism>
<dbReference type="AlphaFoldDB" id="A0A4S9D3B3"/>
<protein>
    <recommendedName>
        <fullName evidence="1">BTB domain-containing protein</fullName>
    </recommendedName>
</protein>
<proteinExistence type="predicted"/>
<name>A0A4S9D3B3_AURPU</name>
<evidence type="ECO:0000313" key="2">
    <source>
        <dbReference type="EMBL" id="THX13827.1"/>
    </source>
</evidence>